<dbReference type="PANTHER" id="PTHR40661">
    <property type="match status" value="1"/>
</dbReference>
<feature type="domain" description="HTH cro/C1-type" evidence="4">
    <location>
        <begin position="36"/>
        <end position="83"/>
    </location>
</feature>
<reference evidence="5 6" key="1">
    <citation type="submission" date="2022-08" db="EMBL/GenBank/DDBJ databases">
        <title>Genome Sequence of the sulphate-reducing bacterium, Pseudodesulfovibrio sp. SYK.</title>
        <authorList>
            <person name="Kondo R."/>
            <person name="Kataoka T."/>
        </authorList>
    </citation>
    <scope>NUCLEOTIDE SEQUENCE [LARGE SCALE GENOMIC DNA]</scope>
    <source>
        <strain evidence="5 6">SYK</strain>
    </source>
</reference>
<dbReference type="PROSITE" id="PS50943">
    <property type="entry name" value="HTH_CROC1"/>
    <property type="match status" value="1"/>
</dbReference>
<keyword evidence="6" id="KW-1185">Reference proteome</keyword>
<dbReference type="Gene3D" id="1.10.260.40">
    <property type="entry name" value="lambda repressor-like DNA-binding domains"/>
    <property type="match status" value="1"/>
</dbReference>
<dbReference type="SUPFAM" id="SSF47413">
    <property type="entry name" value="lambda repressor-like DNA-binding domains"/>
    <property type="match status" value="1"/>
</dbReference>
<evidence type="ECO:0000313" key="5">
    <source>
        <dbReference type="EMBL" id="BDQ35903.1"/>
    </source>
</evidence>
<dbReference type="CDD" id="cd06462">
    <property type="entry name" value="Peptidase_S24_S26"/>
    <property type="match status" value="1"/>
</dbReference>
<organism evidence="5 6">
    <name type="scientific">Pseudodesulfovibrio nedwellii</name>
    <dbReference type="NCBI Taxonomy" id="2973072"/>
    <lineage>
        <taxon>Bacteria</taxon>
        <taxon>Pseudomonadati</taxon>
        <taxon>Thermodesulfobacteriota</taxon>
        <taxon>Desulfovibrionia</taxon>
        <taxon>Desulfovibrionales</taxon>
        <taxon>Desulfovibrionaceae</taxon>
    </lineage>
</organism>
<evidence type="ECO:0000259" key="4">
    <source>
        <dbReference type="PROSITE" id="PS50943"/>
    </source>
</evidence>
<dbReference type="SUPFAM" id="SSF51306">
    <property type="entry name" value="LexA/Signal peptidase"/>
    <property type="match status" value="1"/>
</dbReference>
<proteinExistence type="predicted"/>
<protein>
    <recommendedName>
        <fullName evidence="4">HTH cro/C1-type domain-containing protein</fullName>
    </recommendedName>
</protein>
<gene>
    <name evidence="5" type="ORF">SYK_02630</name>
</gene>
<accession>A0ABM8AWR1</accession>
<dbReference type="Proteomes" id="UP001317742">
    <property type="component" value="Chromosome"/>
</dbReference>
<dbReference type="Pfam" id="PF00717">
    <property type="entry name" value="Peptidase_S24"/>
    <property type="match status" value="1"/>
</dbReference>
<dbReference type="InterPro" id="IPR015927">
    <property type="entry name" value="Peptidase_S24_S26A/B/C"/>
</dbReference>
<dbReference type="PANTHER" id="PTHR40661:SF3">
    <property type="entry name" value="FELS-1 PROPHAGE TRANSCRIPTIONAL REGULATOR"/>
    <property type="match status" value="1"/>
</dbReference>
<evidence type="ECO:0000313" key="6">
    <source>
        <dbReference type="Proteomes" id="UP001317742"/>
    </source>
</evidence>
<dbReference type="InterPro" id="IPR010982">
    <property type="entry name" value="Lambda_DNA-bd_dom_sf"/>
</dbReference>
<evidence type="ECO:0000256" key="1">
    <source>
        <dbReference type="ARBA" id="ARBA00023015"/>
    </source>
</evidence>
<evidence type="ECO:0000256" key="3">
    <source>
        <dbReference type="ARBA" id="ARBA00023163"/>
    </source>
</evidence>
<dbReference type="InterPro" id="IPR001387">
    <property type="entry name" value="Cro/C1-type_HTH"/>
</dbReference>
<name>A0ABM8AWR1_9BACT</name>
<keyword evidence="3" id="KW-0804">Transcription</keyword>
<keyword evidence="2" id="KW-0238">DNA-binding</keyword>
<dbReference type="CDD" id="cd00093">
    <property type="entry name" value="HTH_XRE"/>
    <property type="match status" value="1"/>
</dbReference>
<evidence type="ECO:0000256" key="2">
    <source>
        <dbReference type="ARBA" id="ARBA00023125"/>
    </source>
</evidence>
<dbReference type="InterPro" id="IPR036286">
    <property type="entry name" value="LexA/Signal_pep-like_sf"/>
</dbReference>
<sequence length="242" mass="26818">MTNIMEKLKQKWQKRSNDAWQKILTEIENLIEAGESQSSIAKRMEVGRAAISNWRGDVLRGERVSFPDMLRYAEALNVDLNTILGMKSSRMQHTASSDLKVLRSGEPVPDVTGAVVPVYQFAAGGLPVEWQEAEPFCEVCIPQKFMFPGLMVLQVVGDSMAPLIKDGAYVGINKHANILTPGKVYAVSVPYEGLTIKRVFLDGDKGELILKPENPIHPTQHVSIDDREGLLVGEVMWGMQGI</sequence>
<keyword evidence="1" id="KW-0805">Transcription regulation</keyword>
<dbReference type="EMBL" id="AP026709">
    <property type="protein sequence ID" value="BDQ35903.1"/>
    <property type="molecule type" value="Genomic_DNA"/>
</dbReference>
<dbReference type="Gene3D" id="2.10.109.10">
    <property type="entry name" value="Umud Fragment, subunit A"/>
    <property type="match status" value="1"/>
</dbReference>